<protein>
    <submittedName>
        <fullName evidence="2">Metalloendopeptidase</fullName>
    </submittedName>
</protein>
<evidence type="ECO:0000313" key="1">
    <source>
        <dbReference type="Proteomes" id="UP000887576"/>
    </source>
</evidence>
<organism evidence="1 2">
    <name type="scientific">Panagrolaimus sp. JU765</name>
    <dbReference type="NCBI Taxonomy" id="591449"/>
    <lineage>
        <taxon>Eukaryota</taxon>
        <taxon>Metazoa</taxon>
        <taxon>Ecdysozoa</taxon>
        <taxon>Nematoda</taxon>
        <taxon>Chromadorea</taxon>
        <taxon>Rhabditida</taxon>
        <taxon>Tylenchina</taxon>
        <taxon>Panagrolaimomorpha</taxon>
        <taxon>Panagrolaimoidea</taxon>
        <taxon>Panagrolaimidae</taxon>
        <taxon>Panagrolaimus</taxon>
    </lineage>
</organism>
<name>A0AC34QKZ5_9BILA</name>
<reference evidence="2" key="1">
    <citation type="submission" date="2022-11" db="UniProtKB">
        <authorList>
            <consortium name="WormBaseParasite"/>
        </authorList>
    </citation>
    <scope>IDENTIFICATION</scope>
</reference>
<accession>A0AC34QKZ5</accession>
<dbReference type="Proteomes" id="UP000887576">
    <property type="component" value="Unplaced"/>
</dbReference>
<dbReference type="WBParaSite" id="JU765_v2.g17204.t1">
    <property type="protein sequence ID" value="JU765_v2.g17204.t1"/>
    <property type="gene ID" value="JU765_v2.g17204"/>
</dbReference>
<evidence type="ECO:0000313" key="2">
    <source>
        <dbReference type="WBParaSite" id="JU765_v2.g17204.t1"/>
    </source>
</evidence>
<sequence length="315" mass="36374">MIHEDIILSPKQIQMRKYNGVREATIKETANNRWENNVVPYVLSNKYTTTERKIIEKSIKKIEEISCFRFPKRTSEKNYLDIDKRDGCYSFVGKIGGRQILSLSGGCIYSFIIIHELFHVLGIEHEHQRPDRDQFIKIIYNNVDPDKMSNFALISPNDVYYKEHPYDYRSIMHYDGTAFGKNDPKTGKKLATMVPLQRGIELHDNYDLTDLDIKKLNDLGKCGNYQKNNNYATCTDNAENCQKYKTDGLCTSAQYKDLMTQQCALTCQFCSTTFSNPTCQDHIDDCSKFAGNGFCNNKFYESSKMLCRKTCGLCK</sequence>
<proteinExistence type="predicted"/>